<proteinExistence type="predicted"/>
<keyword evidence="2" id="KW-0812">Transmembrane</keyword>
<evidence type="ECO:0008006" key="5">
    <source>
        <dbReference type="Google" id="ProtNLM"/>
    </source>
</evidence>
<keyword evidence="4" id="KW-1185">Reference proteome</keyword>
<evidence type="ECO:0000256" key="2">
    <source>
        <dbReference type="SAM" id="Phobius"/>
    </source>
</evidence>
<evidence type="ECO:0000256" key="1">
    <source>
        <dbReference type="SAM" id="MobiDB-lite"/>
    </source>
</evidence>
<name>A0ABT6JNT7_9GAMM</name>
<evidence type="ECO:0000313" key="3">
    <source>
        <dbReference type="EMBL" id="MDH5832182.1"/>
    </source>
</evidence>
<accession>A0ABT6JNT7</accession>
<dbReference type="EMBL" id="JARXRN010000029">
    <property type="protein sequence ID" value="MDH5832182.1"/>
    <property type="molecule type" value="Genomic_DNA"/>
</dbReference>
<protein>
    <recommendedName>
        <fullName evidence="5">Sel1 repeat-containing protein</fullName>
    </recommendedName>
</protein>
<dbReference type="InterPro" id="IPR011990">
    <property type="entry name" value="TPR-like_helical_dom_sf"/>
</dbReference>
<sequence length="256" mass="28265">MTSRQTWILGVVAAAALIAGLLWFKNDRTDAPASDEIVAVPNSEYSGAPDGASSAVESPRQRSRSGKEEKGYEVSMGDPFLEPRSEAEVEWLRRNRYPSAAARSDAAQFMASELDFDHRDGIEAIEIVAAEQYARQHPDNRERAVEFLNEAAISGSTYALETLGRLHGSADPVTSEAYFRAAAHRGDWNAHLRVKPPLTSEQEMLASLLAHQVIENLELQRRRRGLPALGNDQRPGLDQFLRQIKEAERAAAASRS</sequence>
<dbReference type="RefSeq" id="WP_280603225.1">
    <property type="nucleotide sequence ID" value="NZ_JARXRN010000029.1"/>
</dbReference>
<evidence type="ECO:0000313" key="4">
    <source>
        <dbReference type="Proteomes" id="UP001156831"/>
    </source>
</evidence>
<gene>
    <name evidence="3" type="ORF">QFW80_16815</name>
</gene>
<keyword evidence="2" id="KW-0472">Membrane</keyword>
<reference evidence="3 4" key="1">
    <citation type="submission" date="2023-04" db="EMBL/GenBank/DDBJ databases">
        <title>Luteimonas sp. M1R5S18.</title>
        <authorList>
            <person name="Sun J.-Q."/>
        </authorList>
    </citation>
    <scope>NUCLEOTIDE SEQUENCE [LARGE SCALE GENOMIC DNA]</scope>
    <source>
        <strain evidence="3 4">M1R5S18</strain>
    </source>
</reference>
<feature type="transmembrane region" description="Helical" evidence="2">
    <location>
        <begin position="6"/>
        <end position="24"/>
    </location>
</feature>
<organism evidence="3 4">
    <name type="scientific">Luteimonas rhizosphaericola</name>
    <dbReference type="NCBI Taxonomy" id="3042024"/>
    <lineage>
        <taxon>Bacteria</taxon>
        <taxon>Pseudomonadati</taxon>
        <taxon>Pseudomonadota</taxon>
        <taxon>Gammaproteobacteria</taxon>
        <taxon>Lysobacterales</taxon>
        <taxon>Lysobacteraceae</taxon>
        <taxon>Luteimonas</taxon>
    </lineage>
</organism>
<feature type="region of interest" description="Disordered" evidence="1">
    <location>
        <begin position="42"/>
        <end position="79"/>
    </location>
</feature>
<dbReference type="Gene3D" id="1.25.40.10">
    <property type="entry name" value="Tetratricopeptide repeat domain"/>
    <property type="match status" value="1"/>
</dbReference>
<keyword evidence="2" id="KW-1133">Transmembrane helix</keyword>
<comment type="caution">
    <text evidence="3">The sequence shown here is derived from an EMBL/GenBank/DDBJ whole genome shotgun (WGS) entry which is preliminary data.</text>
</comment>
<dbReference type="Proteomes" id="UP001156831">
    <property type="component" value="Unassembled WGS sequence"/>
</dbReference>